<dbReference type="AlphaFoldDB" id="A0AAV2BG32"/>
<comment type="caution">
    <text evidence="1">The sequence shown here is derived from an EMBL/GenBank/DDBJ whole genome shotgun (WGS) entry which is preliminary data.</text>
</comment>
<keyword evidence="2" id="KW-1185">Reference proteome</keyword>
<evidence type="ECO:0000313" key="2">
    <source>
        <dbReference type="Proteomes" id="UP001497382"/>
    </source>
</evidence>
<dbReference type="EMBL" id="CAXIEN010000364">
    <property type="protein sequence ID" value="CAL1295192.1"/>
    <property type="molecule type" value="Genomic_DNA"/>
</dbReference>
<gene>
    <name evidence="1" type="ORF">LARSCL_LOCUS19144</name>
</gene>
<name>A0AAV2BG32_9ARAC</name>
<accession>A0AAV2BG32</accession>
<sequence>MPLTPLSQANELLNRIDDFCSCGS</sequence>
<organism evidence="1 2">
    <name type="scientific">Larinioides sclopetarius</name>
    <dbReference type="NCBI Taxonomy" id="280406"/>
    <lineage>
        <taxon>Eukaryota</taxon>
        <taxon>Metazoa</taxon>
        <taxon>Ecdysozoa</taxon>
        <taxon>Arthropoda</taxon>
        <taxon>Chelicerata</taxon>
        <taxon>Arachnida</taxon>
        <taxon>Araneae</taxon>
        <taxon>Araneomorphae</taxon>
        <taxon>Entelegynae</taxon>
        <taxon>Araneoidea</taxon>
        <taxon>Araneidae</taxon>
        <taxon>Larinioides</taxon>
    </lineage>
</organism>
<protein>
    <submittedName>
        <fullName evidence="1">Uncharacterized protein</fullName>
    </submittedName>
</protein>
<evidence type="ECO:0000313" key="1">
    <source>
        <dbReference type="EMBL" id="CAL1295192.1"/>
    </source>
</evidence>
<reference evidence="1 2" key="1">
    <citation type="submission" date="2024-04" db="EMBL/GenBank/DDBJ databases">
        <authorList>
            <person name="Rising A."/>
            <person name="Reimegard J."/>
            <person name="Sonavane S."/>
            <person name="Akerstrom W."/>
            <person name="Nylinder S."/>
            <person name="Hedman E."/>
            <person name="Kallberg Y."/>
        </authorList>
    </citation>
    <scope>NUCLEOTIDE SEQUENCE [LARGE SCALE GENOMIC DNA]</scope>
</reference>
<dbReference type="Proteomes" id="UP001497382">
    <property type="component" value="Unassembled WGS sequence"/>
</dbReference>
<proteinExistence type="predicted"/>